<evidence type="ECO:0000313" key="1">
    <source>
        <dbReference type="Ensembl" id="ENSMMOP00000006288.1"/>
    </source>
</evidence>
<dbReference type="PANTHER" id="PTHR21678">
    <property type="entry name" value="GROWTH INHIBITION AND DIFFERENTIATION RELATED PROTEIN 88"/>
    <property type="match status" value="1"/>
</dbReference>
<dbReference type="InterPro" id="IPR039884">
    <property type="entry name" value="R3HC1/R3HCL"/>
</dbReference>
<reference evidence="1" key="2">
    <citation type="submission" date="2025-09" db="UniProtKB">
        <authorList>
            <consortium name="Ensembl"/>
        </authorList>
    </citation>
    <scope>IDENTIFICATION</scope>
</reference>
<dbReference type="PANTHER" id="PTHR21678:SF6">
    <property type="entry name" value="R3H AND COILED-COIL DOMAIN-CONTAINING PROTEIN 1"/>
    <property type="match status" value="1"/>
</dbReference>
<reference evidence="1" key="1">
    <citation type="submission" date="2025-08" db="UniProtKB">
        <authorList>
            <consortium name="Ensembl"/>
        </authorList>
    </citation>
    <scope>IDENTIFICATION</scope>
</reference>
<evidence type="ECO:0008006" key="3">
    <source>
        <dbReference type="Google" id="ProtNLM"/>
    </source>
</evidence>
<proteinExistence type="predicted"/>
<evidence type="ECO:0000313" key="2">
    <source>
        <dbReference type="Proteomes" id="UP000261620"/>
    </source>
</evidence>
<dbReference type="Gene3D" id="3.30.70.330">
    <property type="match status" value="1"/>
</dbReference>
<sequence length="201" mass="22679">MAKINCWLKRRGSTKLSDDLEHVLKIAQTMNTFITSPLTGCLPNKESEVDYKINAFLDSCKWEMEFEHLFRHVIEIYDFPAIFETDDLVDAFAECSDGGMKIKWVDNTHALGVFASEAAGESRCYTFVTRSLAEGSKKAQATAIRSAEFIQPVKERPKTDCAVAQRMVTRALGLQRGGRVRDLIADGKRMRQCSRLFRGGM</sequence>
<dbReference type="AlphaFoldDB" id="A0A3Q3VXD9"/>
<name>A0A3Q3VXD9_MOLML</name>
<organism evidence="1 2">
    <name type="scientific">Mola mola</name>
    <name type="common">Ocean sunfish</name>
    <name type="synonym">Tetraodon mola</name>
    <dbReference type="NCBI Taxonomy" id="94237"/>
    <lineage>
        <taxon>Eukaryota</taxon>
        <taxon>Metazoa</taxon>
        <taxon>Chordata</taxon>
        <taxon>Craniata</taxon>
        <taxon>Vertebrata</taxon>
        <taxon>Euteleostomi</taxon>
        <taxon>Actinopterygii</taxon>
        <taxon>Neopterygii</taxon>
        <taxon>Teleostei</taxon>
        <taxon>Neoteleostei</taxon>
        <taxon>Acanthomorphata</taxon>
        <taxon>Eupercaria</taxon>
        <taxon>Tetraodontiformes</taxon>
        <taxon>Molidae</taxon>
        <taxon>Mola</taxon>
    </lineage>
</organism>
<dbReference type="Ensembl" id="ENSMMOT00000006400.1">
    <property type="protein sequence ID" value="ENSMMOP00000006288.1"/>
    <property type="gene ID" value="ENSMMOG00000004916.1"/>
</dbReference>
<dbReference type="Proteomes" id="UP000261620">
    <property type="component" value="Unplaced"/>
</dbReference>
<keyword evidence="2" id="KW-1185">Reference proteome</keyword>
<accession>A0A3Q3VXD9</accession>
<protein>
    <recommendedName>
        <fullName evidence="3">R3H domain and coiled-coil containing 1</fullName>
    </recommendedName>
</protein>
<dbReference type="InterPro" id="IPR012677">
    <property type="entry name" value="Nucleotide-bd_a/b_plait_sf"/>
</dbReference>